<name>A0ABW5WK94_9FLAO</name>
<evidence type="ECO:0000256" key="3">
    <source>
        <dbReference type="ARBA" id="ARBA00022989"/>
    </source>
</evidence>
<dbReference type="RefSeq" id="WP_183486527.1">
    <property type="nucleotide sequence ID" value="NZ_JBHUOV010000001.1"/>
</dbReference>
<gene>
    <name evidence="6" type="ORF">ACFS5M_05315</name>
</gene>
<dbReference type="EMBL" id="JBHUOV010000001">
    <property type="protein sequence ID" value="MFD2823077.1"/>
    <property type="molecule type" value="Genomic_DNA"/>
</dbReference>
<reference evidence="7" key="1">
    <citation type="journal article" date="2019" name="Int. J. Syst. Evol. Microbiol.">
        <title>The Global Catalogue of Microorganisms (GCM) 10K type strain sequencing project: providing services to taxonomists for standard genome sequencing and annotation.</title>
        <authorList>
            <consortium name="The Broad Institute Genomics Platform"/>
            <consortium name="The Broad Institute Genome Sequencing Center for Infectious Disease"/>
            <person name="Wu L."/>
            <person name="Ma J."/>
        </authorList>
    </citation>
    <scope>NUCLEOTIDE SEQUENCE [LARGE SCALE GENOMIC DNA]</scope>
    <source>
        <strain evidence="7">KCTC 32141</strain>
    </source>
</reference>
<sequence length="124" mass="13097">MNSKVLMVLRILLGVFVLVFGLNKFLDFMPMPELSAEAGAYFGALASAKTMVLVGIVEIVAGLALIFNKYGALMGLILMSISINAVLFHAVLDPGGIGGAAVLLVLNCIALYGYKDKYKDLLAG</sequence>
<dbReference type="Pfam" id="PF07681">
    <property type="entry name" value="DoxX"/>
    <property type="match status" value="1"/>
</dbReference>
<evidence type="ECO:0000313" key="7">
    <source>
        <dbReference type="Proteomes" id="UP001597533"/>
    </source>
</evidence>
<keyword evidence="7" id="KW-1185">Reference proteome</keyword>
<keyword evidence="2 5" id="KW-0812">Transmembrane</keyword>
<evidence type="ECO:0000256" key="5">
    <source>
        <dbReference type="SAM" id="Phobius"/>
    </source>
</evidence>
<organism evidence="6 7">
    <name type="scientific">Lacinutrix iliipiscaria</name>
    <dbReference type="NCBI Taxonomy" id="1230532"/>
    <lineage>
        <taxon>Bacteria</taxon>
        <taxon>Pseudomonadati</taxon>
        <taxon>Bacteroidota</taxon>
        <taxon>Flavobacteriia</taxon>
        <taxon>Flavobacteriales</taxon>
        <taxon>Flavobacteriaceae</taxon>
        <taxon>Lacinutrix</taxon>
    </lineage>
</organism>
<dbReference type="InterPro" id="IPR032808">
    <property type="entry name" value="DoxX"/>
</dbReference>
<feature type="transmembrane region" description="Helical" evidence="5">
    <location>
        <begin position="38"/>
        <end position="66"/>
    </location>
</feature>
<feature type="transmembrane region" description="Helical" evidence="5">
    <location>
        <begin position="97"/>
        <end position="114"/>
    </location>
</feature>
<protein>
    <submittedName>
        <fullName evidence="6">DoxX family membrane protein</fullName>
    </submittedName>
</protein>
<proteinExistence type="predicted"/>
<keyword evidence="4 5" id="KW-0472">Membrane</keyword>
<evidence type="ECO:0000256" key="4">
    <source>
        <dbReference type="ARBA" id="ARBA00023136"/>
    </source>
</evidence>
<keyword evidence="3 5" id="KW-1133">Transmembrane helix</keyword>
<feature type="transmembrane region" description="Helical" evidence="5">
    <location>
        <begin position="73"/>
        <end position="91"/>
    </location>
</feature>
<evidence type="ECO:0000256" key="1">
    <source>
        <dbReference type="ARBA" id="ARBA00004141"/>
    </source>
</evidence>
<dbReference type="Proteomes" id="UP001597533">
    <property type="component" value="Unassembled WGS sequence"/>
</dbReference>
<accession>A0ABW5WK94</accession>
<evidence type="ECO:0000313" key="6">
    <source>
        <dbReference type="EMBL" id="MFD2823077.1"/>
    </source>
</evidence>
<comment type="caution">
    <text evidence="6">The sequence shown here is derived from an EMBL/GenBank/DDBJ whole genome shotgun (WGS) entry which is preliminary data.</text>
</comment>
<comment type="subcellular location">
    <subcellularLocation>
        <location evidence="1">Membrane</location>
        <topology evidence="1">Multi-pass membrane protein</topology>
    </subcellularLocation>
</comment>
<evidence type="ECO:0000256" key="2">
    <source>
        <dbReference type="ARBA" id="ARBA00022692"/>
    </source>
</evidence>
<feature type="transmembrane region" description="Helical" evidence="5">
    <location>
        <begin position="7"/>
        <end position="26"/>
    </location>
</feature>